<dbReference type="InterPro" id="IPR027038">
    <property type="entry name" value="RanGap"/>
</dbReference>
<keyword evidence="2" id="KW-1185">Reference proteome</keyword>
<dbReference type="GO" id="GO:0031267">
    <property type="term" value="F:small GTPase binding"/>
    <property type="evidence" value="ECO:0007669"/>
    <property type="project" value="TreeGrafter"/>
</dbReference>
<dbReference type="InterPro" id="IPR032675">
    <property type="entry name" value="LRR_dom_sf"/>
</dbReference>
<dbReference type="GO" id="GO:0005634">
    <property type="term" value="C:nucleus"/>
    <property type="evidence" value="ECO:0007669"/>
    <property type="project" value="TreeGrafter"/>
</dbReference>
<evidence type="ECO:0000313" key="2">
    <source>
        <dbReference type="Proteomes" id="UP000780801"/>
    </source>
</evidence>
<dbReference type="Gene3D" id="3.80.10.10">
    <property type="entry name" value="Ribonuclease Inhibitor"/>
    <property type="match status" value="2"/>
</dbReference>
<dbReference type="GO" id="GO:0005096">
    <property type="term" value="F:GTPase activator activity"/>
    <property type="evidence" value="ECO:0007669"/>
    <property type="project" value="InterPro"/>
</dbReference>
<accession>A0A9P6FM17</accession>
<dbReference type="GO" id="GO:0005829">
    <property type="term" value="C:cytosol"/>
    <property type="evidence" value="ECO:0007669"/>
    <property type="project" value="TreeGrafter"/>
</dbReference>
<gene>
    <name evidence="1" type="ORF">BGW38_006872</name>
</gene>
<reference evidence="1" key="1">
    <citation type="journal article" date="2020" name="Fungal Divers.">
        <title>Resolving the Mortierellaceae phylogeny through synthesis of multi-gene phylogenetics and phylogenomics.</title>
        <authorList>
            <person name="Vandepol N."/>
            <person name="Liber J."/>
            <person name="Desiro A."/>
            <person name="Na H."/>
            <person name="Kennedy M."/>
            <person name="Barry K."/>
            <person name="Grigoriev I.V."/>
            <person name="Miller A.N."/>
            <person name="O'Donnell K."/>
            <person name="Stajich J.E."/>
            <person name="Bonito G."/>
        </authorList>
    </citation>
    <scope>NUCLEOTIDE SEQUENCE</scope>
    <source>
        <strain evidence="1">KOD1015</strain>
    </source>
</reference>
<dbReference type="EMBL" id="JAABOA010004444">
    <property type="protein sequence ID" value="KAF9577729.1"/>
    <property type="molecule type" value="Genomic_DNA"/>
</dbReference>
<dbReference type="OrthoDB" id="2392810at2759"/>
<dbReference type="PANTHER" id="PTHR24113">
    <property type="entry name" value="RAN GTPASE-ACTIVATING PROTEIN 1"/>
    <property type="match status" value="1"/>
</dbReference>
<dbReference type="GO" id="GO:0006913">
    <property type="term" value="P:nucleocytoplasmic transport"/>
    <property type="evidence" value="ECO:0007669"/>
    <property type="project" value="TreeGrafter"/>
</dbReference>
<dbReference type="AlphaFoldDB" id="A0A9P6FM17"/>
<dbReference type="Proteomes" id="UP000780801">
    <property type="component" value="Unassembled WGS sequence"/>
</dbReference>
<organism evidence="1 2">
    <name type="scientific">Lunasporangiospora selenospora</name>
    <dbReference type="NCBI Taxonomy" id="979761"/>
    <lineage>
        <taxon>Eukaryota</taxon>
        <taxon>Fungi</taxon>
        <taxon>Fungi incertae sedis</taxon>
        <taxon>Mucoromycota</taxon>
        <taxon>Mortierellomycotina</taxon>
        <taxon>Mortierellomycetes</taxon>
        <taxon>Mortierellales</taxon>
        <taxon>Mortierellaceae</taxon>
        <taxon>Lunasporangiospora</taxon>
    </lineage>
</organism>
<dbReference type="SUPFAM" id="SSF52047">
    <property type="entry name" value="RNI-like"/>
    <property type="match status" value="1"/>
</dbReference>
<proteinExistence type="predicted"/>
<feature type="non-terminal residue" evidence="1">
    <location>
        <position position="1"/>
    </location>
</feature>
<dbReference type="InterPro" id="IPR001611">
    <property type="entry name" value="Leu-rich_rpt"/>
</dbReference>
<evidence type="ECO:0000313" key="1">
    <source>
        <dbReference type="EMBL" id="KAF9577729.1"/>
    </source>
</evidence>
<dbReference type="Pfam" id="PF13516">
    <property type="entry name" value="LRR_6"/>
    <property type="match status" value="1"/>
</dbReference>
<dbReference type="PANTHER" id="PTHR24113:SF15">
    <property type="entry name" value="NACHT DOMAIN-CONTAINING PROTEIN"/>
    <property type="match status" value="1"/>
</dbReference>
<protein>
    <submittedName>
        <fullName evidence="1">Uncharacterized protein</fullName>
    </submittedName>
</protein>
<name>A0A9P6FM17_9FUNG</name>
<comment type="caution">
    <text evidence="1">The sequence shown here is derived from an EMBL/GenBank/DDBJ whole genome shotgun (WGS) entry which is preliminary data.</text>
</comment>
<dbReference type="GO" id="GO:0048471">
    <property type="term" value="C:perinuclear region of cytoplasm"/>
    <property type="evidence" value="ECO:0007669"/>
    <property type="project" value="TreeGrafter"/>
</dbReference>
<sequence>HMVNNTLLIASGCDPALGRNISRLADKFVKVVRPNCRVPMAKDTVKETAVESTTLTIEKAMVDHLYMDGIAQLMREVTGSTQAVDWACGLQKIVFPAPGKYMWVCHNCFTGFQTGRLQLDDQQACLDDLFEYPDKSGVKSEARLVNSSAIDLYSTMIKGQGRMKHAAIHLSTTYFEQPERKNTSMFSANQNLIRGMTKTLVEAHLTLVEINGNQIRGSSELMDKDNIYLHLRRIFTCFQIEFLKLTGLPFLLREKLPGFLNHAKYFIFDGVLIDNDKAVANMKKLITSNSDLEHLMLTNAYLTGSGLKVLCGAHKDLRRLTKVDLSSNAIDGEGVKEFASNVLQASLDLRYLDLSNNPNIGSMGSNAVVKVIWPAPSFRPAHKHLVFFQMANTGLGDEAALVLSRGLAECPQSSLFKVDISGNMLTKTGLTAMMDSIGRHADICSTRRVLLSQNSNSSALPGFMSFEVLQLLSENRTLTHISLSKLSLSVVAQIVNMNRSLISLIVDDAVCIGNPQQQQEGNFALSSFNSLCQSISVNDVIQELRIRTGWTSFWTLAYPVVPGMMQDQESVWNAAAGWMSVMESHLERNKVLRCLQMRGVTDFEEELVRMHSHPGGAGAANGGLDGSENGVDPTSGELVMIGLSRGIRGLLEKNQVRYYAEKHGLEVALSEQLL</sequence>